<sequence>MSALAHGSITYRYSTTHETLPPELSANDILYRYYAPQPFILLCRIILRLCDAFVTNCSGKVSSTPLMEFDSNNGVSGARIEIESGYKIMVTDDDHAAGAVRIWWKWRLMVDCQDDPQSRLHHHLNCDVQQQHPLLLFVREVSSDGPLPPHSIPPICLLSRPSDILFLPRRPTTYYDRDFFGVTSVLVGGAMTTRLLVAPMLRYSSKMLVKKKKP</sequence>
<evidence type="ECO:0000313" key="2">
    <source>
        <dbReference type="EMBL" id="GBP75190.1"/>
    </source>
</evidence>
<feature type="transmembrane region" description="Helical" evidence="1">
    <location>
        <begin position="179"/>
        <end position="203"/>
    </location>
</feature>
<proteinExistence type="predicted"/>
<organism evidence="2 3">
    <name type="scientific">Eumeta variegata</name>
    <name type="common">Bagworm moth</name>
    <name type="synonym">Eumeta japonica</name>
    <dbReference type="NCBI Taxonomy" id="151549"/>
    <lineage>
        <taxon>Eukaryota</taxon>
        <taxon>Metazoa</taxon>
        <taxon>Ecdysozoa</taxon>
        <taxon>Arthropoda</taxon>
        <taxon>Hexapoda</taxon>
        <taxon>Insecta</taxon>
        <taxon>Pterygota</taxon>
        <taxon>Neoptera</taxon>
        <taxon>Endopterygota</taxon>
        <taxon>Lepidoptera</taxon>
        <taxon>Glossata</taxon>
        <taxon>Ditrysia</taxon>
        <taxon>Tineoidea</taxon>
        <taxon>Psychidae</taxon>
        <taxon>Oiketicinae</taxon>
        <taxon>Eumeta</taxon>
    </lineage>
</organism>
<reference evidence="2 3" key="1">
    <citation type="journal article" date="2019" name="Commun. Biol.">
        <title>The bagworm genome reveals a unique fibroin gene that provides high tensile strength.</title>
        <authorList>
            <person name="Kono N."/>
            <person name="Nakamura H."/>
            <person name="Ohtoshi R."/>
            <person name="Tomita M."/>
            <person name="Numata K."/>
            <person name="Arakawa K."/>
        </authorList>
    </citation>
    <scope>NUCLEOTIDE SEQUENCE [LARGE SCALE GENOMIC DNA]</scope>
</reference>
<evidence type="ECO:0000256" key="1">
    <source>
        <dbReference type="SAM" id="Phobius"/>
    </source>
</evidence>
<keyword evidence="1" id="KW-1133">Transmembrane helix</keyword>
<accession>A0A4C1YJG0</accession>
<keyword evidence="1" id="KW-0472">Membrane</keyword>
<evidence type="ECO:0000313" key="3">
    <source>
        <dbReference type="Proteomes" id="UP000299102"/>
    </source>
</evidence>
<dbReference type="EMBL" id="BGZK01001239">
    <property type="protein sequence ID" value="GBP75190.1"/>
    <property type="molecule type" value="Genomic_DNA"/>
</dbReference>
<name>A0A4C1YJG0_EUMVA</name>
<gene>
    <name evidence="2" type="ORF">EVAR_88795_1</name>
</gene>
<protein>
    <submittedName>
        <fullName evidence="2">Uncharacterized protein</fullName>
    </submittedName>
</protein>
<dbReference type="Proteomes" id="UP000299102">
    <property type="component" value="Unassembled WGS sequence"/>
</dbReference>
<keyword evidence="3" id="KW-1185">Reference proteome</keyword>
<keyword evidence="1" id="KW-0812">Transmembrane</keyword>
<dbReference type="AlphaFoldDB" id="A0A4C1YJG0"/>
<comment type="caution">
    <text evidence="2">The sequence shown here is derived from an EMBL/GenBank/DDBJ whole genome shotgun (WGS) entry which is preliminary data.</text>
</comment>